<reference evidence="3 4" key="1">
    <citation type="journal article" date="2014" name="Int. J. Syst. Evol. Microbiol.">
        <title>Nitrososphaera viennensis gen. nov., sp. nov., an aerobic and mesophilic, ammonia-oxidizing archaeon from soil and a member of the archaeal phylum Thaumarchaeota.</title>
        <authorList>
            <person name="Stieglmeier M."/>
            <person name="Klingl A."/>
            <person name="Alves R.J."/>
            <person name="Rittmann S.K."/>
            <person name="Melcher M."/>
            <person name="Leisch N."/>
            <person name="Schleper C."/>
        </authorList>
    </citation>
    <scope>NUCLEOTIDE SEQUENCE [LARGE SCALE GENOMIC DNA]</scope>
    <source>
        <strain evidence="3">EN76</strain>
    </source>
</reference>
<proteinExistence type="predicted"/>
<dbReference type="RefSeq" id="WP_144239511.1">
    <property type="nucleotide sequence ID" value="NZ_CP007536.1"/>
</dbReference>
<evidence type="ECO:0000313" key="3">
    <source>
        <dbReference type="EMBL" id="AIC15224.1"/>
    </source>
</evidence>
<dbReference type="Proteomes" id="UP000027093">
    <property type="component" value="Chromosome"/>
</dbReference>
<keyword evidence="4" id="KW-1185">Reference proteome</keyword>
<evidence type="ECO:0000256" key="1">
    <source>
        <dbReference type="SAM" id="Phobius"/>
    </source>
</evidence>
<dbReference type="InterPro" id="IPR054458">
    <property type="entry name" value="FlaF_Ig-like"/>
</dbReference>
<dbReference type="OrthoDB" id="9682at2157"/>
<dbReference type="EMBL" id="CP007536">
    <property type="protein sequence ID" value="AIC15224.1"/>
    <property type="molecule type" value="Genomic_DNA"/>
</dbReference>
<name>A0A060HEY2_9ARCH</name>
<keyword evidence="1" id="KW-0812">Transmembrane</keyword>
<evidence type="ECO:0000259" key="2">
    <source>
        <dbReference type="Pfam" id="PF22201"/>
    </source>
</evidence>
<dbReference type="STRING" id="926571.NVIE_009980"/>
<gene>
    <name evidence="3" type="primary">flaF</name>
    <name evidence="3" type="ORF">NVIE_009980</name>
</gene>
<dbReference type="GeneID" id="74946263"/>
<protein>
    <submittedName>
        <fullName evidence="3">Putative flagellar protein FlaF</fullName>
    </submittedName>
</protein>
<feature type="domain" description="Conserved flagellar protein F immunoglobulin-like" evidence="2">
    <location>
        <begin position="49"/>
        <end position="169"/>
    </location>
</feature>
<dbReference type="Pfam" id="PF22201">
    <property type="entry name" value="FlaF_Ig-like"/>
    <property type="match status" value="1"/>
</dbReference>
<sequence>MGISNAVSGGIIMITMVYVMLAIPGILDRNTALSSAIAQRARSDDAELKTEISITSLSLAPGGSTINAELANDGSTKLWEYSKFTVIATYDANVTGNRVKTTEELEYGGISPTPAAGQWVIYSFDPSIDSYVDPQVVNPGEQFTIKIKPQNPIYTSSPVVYVAVSTQNGVTAGKGGTL</sequence>
<dbReference type="KEGG" id="nvn:NVIE_009980"/>
<dbReference type="AlphaFoldDB" id="A0A060HEY2"/>
<keyword evidence="3" id="KW-0282">Flagellum</keyword>
<organism evidence="3 4">
    <name type="scientific">Nitrososphaera viennensis EN76</name>
    <dbReference type="NCBI Taxonomy" id="926571"/>
    <lineage>
        <taxon>Archaea</taxon>
        <taxon>Nitrososphaerota</taxon>
        <taxon>Nitrososphaeria</taxon>
        <taxon>Nitrososphaerales</taxon>
        <taxon>Nitrososphaeraceae</taxon>
        <taxon>Nitrososphaera</taxon>
    </lineage>
</organism>
<keyword evidence="1" id="KW-0472">Membrane</keyword>
<accession>A0A060HEY2</accession>
<feature type="transmembrane region" description="Helical" evidence="1">
    <location>
        <begin position="6"/>
        <end position="27"/>
    </location>
</feature>
<dbReference type="HOGENOM" id="CLU_1590796_0_0_2"/>
<evidence type="ECO:0000313" key="4">
    <source>
        <dbReference type="Proteomes" id="UP000027093"/>
    </source>
</evidence>
<keyword evidence="1" id="KW-1133">Transmembrane helix</keyword>
<keyword evidence="3" id="KW-0969">Cilium</keyword>
<keyword evidence="3" id="KW-0966">Cell projection</keyword>